<reference evidence="1 2" key="1">
    <citation type="journal article" date="2013" name="PLoS ONE">
        <title>Assembly-driven community genomics of a hypersaline microbial ecosystem.</title>
        <authorList>
            <person name="Podell S."/>
            <person name="Ugalde J.A."/>
            <person name="Narasingarao P."/>
            <person name="Banfield J.F."/>
            <person name="Heidelberg K.B."/>
            <person name="Allen E.E."/>
        </authorList>
    </citation>
    <scope>NUCLEOTIDE SEQUENCE [LARGE SCALE GENOMIC DNA]</scope>
    <source>
        <strain evidence="2">J07HQW2</strain>
    </source>
</reference>
<organism evidence="1 2">
    <name type="scientific">Haloquadratum walsbyi J07HQW2</name>
    <dbReference type="NCBI Taxonomy" id="1238425"/>
    <lineage>
        <taxon>Archaea</taxon>
        <taxon>Methanobacteriati</taxon>
        <taxon>Methanobacteriota</taxon>
        <taxon>Stenosarchaea group</taxon>
        <taxon>Halobacteria</taxon>
        <taxon>Halobacteriales</taxon>
        <taxon>Haloferacaceae</taxon>
        <taxon>Haloquadratum</taxon>
    </lineage>
</organism>
<accession>U1PRH3</accession>
<dbReference type="HOGENOM" id="CLU_1598988_0_0_2"/>
<evidence type="ECO:0000313" key="2">
    <source>
        <dbReference type="Proteomes" id="UP000030710"/>
    </source>
</evidence>
<dbReference type="EMBL" id="KE356561">
    <property type="protein sequence ID" value="ERG94931.1"/>
    <property type="molecule type" value="Genomic_DNA"/>
</dbReference>
<gene>
    <name evidence="1" type="ORF">J07HQW2_01373</name>
</gene>
<protein>
    <submittedName>
        <fullName evidence="1">Uncharacterized protein</fullName>
    </submittedName>
</protein>
<sequence>MISNVIDTVEYTISDDTSMMNDSCNDIPDGELPRGQAPTPTPRASCFCFNDVTCRHRLPNRVFIHSGHSLHRRDSGLSQPSPALSLSIIPEDHETETEHYMTRSSPFPFPIRFEPTVRARVFPDPRRLVGLDTTLSALSCRPMRIHLYNMGAVHVTLALYCTLAYQ</sequence>
<name>U1PRH3_9EURY</name>
<dbReference type="AlphaFoldDB" id="U1PRH3"/>
<proteinExistence type="predicted"/>
<dbReference type="Proteomes" id="UP000030710">
    <property type="component" value="Unassembled WGS sequence"/>
</dbReference>
<evidence type="ECO:0000313" key="1">
    <source>
        <dbReference type="EMBL" id="ERG94931.1"/>
    </source>
</evidence>